<evidence type="ECO:0000313" key="1">
    <source>
        <dbReference type="EMBL" id="MPD03910.1"/>
    </source>
</evidence>
<dbReference type="PROSITE" id="PS51257">
    <property type="entry name" value="PROKAR_LIPOPROTEIN"/>
    <property type="match status" value="1"/>
</dbReference>
<evidence type="ECO:0000313" key="2">
    <source>
        <dbReference type="Proteomes" id="UP000324222"/>
    </source>
</evidence>
<dbReference type="Proteomes" id="UP000324222">
    <property type="component" value="Unassembled WGS sequence"/>
</dbReference>
<protein>
    <submittedName>
        <fullName evidence="1">Uncharacterized protein</fullName>
    </submittedName>
</protein>
<proteinExistence type="predicted"/>
<dbReference type="EMBL" id="VSRR010138541">
    <property type="protein sequence ID" value="MPD03910.1"/>
    <property type="molecule type" value="Genomic_DNA"/>
</dbReference>
<organism evidence="1 2">
    <name type="scientific">Portunus trituberculatus</name>
    <name type="common">Swimming crab</name>
    <name type="synonym">Neptunus trituberculatus</name>
    <dbReference type="NCBI Taxonomy" id="210409"/>
    <lineage>
        <taxon>Eukaryota</taxon>
        <taxon>Metazoa</taxon>
        <taxon>Ecdysozoa</taxon>
        <taxon>Arthropoda</taxon>
        <taxon>Crustacea</taxon>
        <taxon>Multicrustacea</taxon>
        <taxon>Malacostraca</taxon>
        <taxon>Eumalacostraca</taxon>
        <taxon>Eucarida</taxon>
        <taxon>Decapoda</taxon>
        <taxon>Pleocyemata</taxon>
        <taxon>Brachyura</taxon>
        <taxon>Eubrachyura</taxon>
        <taxon>Portunoidea</taxon>
        <taxon>Portunidae</taxon>
        <taxon>Portuninae</taxon>
        <taxon>Portunus</taxon>
    </lineage>
</organism>
<keyword evidence="2" id="KW-1185">Reference proteome</keyword>
<dbReference type="AlphaFoldDB" id="A0A5B7KA02"/>
<gene>
    <name evidence="1" type="ORF">E2C01_099569</name>
</gene>
<name>A0A5B7KA02_PORTR</name>
<accession>A0A5B7KA02</accession>
<reference evidence="1 2" key="1">
    <citation type="submission" date="2019-05" db="EMBL/GenBank/DDBJ databases">
        <title>Another draft genome of Portunus trituberculatus and its Hox gene families provides insights of decapod evolution.</title>
        <authorList>
            <person name="Jeong J.-H."/>
            <person name="Song I."/>
            <person name="Kim S."/>
            <person name="Choi T."/>
            <person name="Kim D."/>
            <person name="Ryu S."/>
            <person name="Kim W."/>
        </authorList>
    </citation>
    <scope>NUCLEOTIDE SEQUENCE [LARGE SCALE GENOMIC DNA]</scope>
    <source>
        <tissue evidence="1">Muscle</tissue>
    </source>
</reference>
<sequence length="80" mass="8509">MVLLQMRGAVLTLAVVASCWTLAATTPTVGLGLGGLGLGIKPLIGLKVRPSVCIYLVVLYRVRARLVVSCLRVSIYPIFP</sequence>
<comment type="caution">
    <text evidence="1">The sequence shown here is derived from an EMBL/GenBank/DDBJ whole genome shotgun (WGS) entry which is preliminary data.</text>
</comment>